<sequence length="110" mass="12338">MAVYTNGEYYYMVMCVGECRGNLRAARELYRDRYVVGLPAAPRRLPSYPCFGRLVNRLHTTGSVRERNPGGRPVADRHGVSDEHIHPPALRRGTHPELYLALTTGPCGAR</sequence>
<feature type="domain" description="DUF4817" evidence="2">
    <location>
        <begin position="8"/>
        <end position="64"/>
    </location>
</feature>
<accession>A0ABQ7QWG7</accession>
<feature type="compositionally biased region" description="Basic and acidic residues" evidence="1">
    <location>
        <begin position="64"/>
        <end position="86"/>
    </location>
</feature>
<organism evidence="3 4">
    <name type="scientific">Plutella xylostella</name>
    <name type="common">Diamondback moth</name>
    <name type="synonym">Plutella maculipennis</name>
    <dbReference type="NCBI Taxonomy" id="51655"/>
    <lineage>
        <taxon>Eukaryota</taxon>
        <taxon>Metazoa</taxon>
        <taxon>Ecdysozoa</taxon>
        <taxon>Arthropoda</taxon>
        <taxon>Hexapoda</taxon>
        <taxon>Insecta</taxon>
        <taxon>Pterygota</taxon>
        <taxon>Neoptera</taxon>
        <taxon>Endopterygota</taxon>
        <taxon>Lepidoptera</taxon>
        <taxon>Glossata</taxon>
        <taxon>Ditrysia</taxon>
        <taxon>Yponomeutoidea</taxon>
        <taxon>Plutellidae</taxon>
        <taxon>Plutella</taxon>
    </lineage>
</organism>
<dbReference type="Proteomes" id="UP000823941">
    <property type="component" value="Chromosome 7"/>
</dbReference>
<evidence type="ECO:0000313" key="4">
    <source>
        <dbReference type="Proteomes" id="UP000823941"/>
    </source>
</evidence>
<feature type="region of interest" description="Disordered" evidence="1">
    <location>
        <begin position="62"/>
        <end position="92"/>
    </location>
</feature>
<evidence type="ECO:0000256" key="1">
    <source>
        <dbReference type="SAM" id="MobiDB-lite"/>
    </source>
</evidence>
<dbReference type="EMBL" id="JAHIBW010000007">
    <property type="protein sequence ID" value="KAG7309391.1"/>
    <property type="molecule type" value="Genomic_DNA"/>
</dbReference>
<keyword evidence="4" id="KW-1185">Reference proteome</keyword>
<evidence type="ECO:0000313" key="3">
    <source>
        <dbReference type="EMBL" id="KAG7309391.1"/>
    </source>
</evidence>
<reference evidence="3 4" key="1">
    <citation type="submission" date="2021-06" db="EMBL/GenBank/DDBJ databases">
        <title>A haploid diamondback moth (Plutella xylostella L.) genome assembly resolves 31 chromosomes and identifies a diamide resistance mutation.</title>
        <authorList>
            <person name="Ward C.M."/>
            <person name="Perry K.D."/>
            <person name="Baker G."/>
            <person name="Powis K."/>
            <person name="Heckel D.G."/>
            <person name="Baxter S.W."/>
        </authorList>
    </citation>
    <scope>NUCLEOTIDE SEQUENCE [LARGE SCALE GENOMIC DNA]</scope>
    <source>
        <strain evidence="3 4">LV</strain>
        <tissue evidence="3">Single pupa</tissue>
    </source>
</reference>
<gene>
    <name evidence="3" type="ORF">JYU34_005354</name>
</gene>
<protein>
    <recommendedName>
        <fullName evidence="2">DUF4817 domain-containing protein</fullName>
    </recommendedName>
</protein>
<evidence type="ECO:0000259" key="2">
    <source>
        <dbReference type="Pfam" id="PF16087"/>
    </source>
</evidence>
<comment type="caution">
    <text evidence="3">The sequence shown here is derived from an EMBL/GenBank/DDBJ whole genome shotgun (WGS) entry which is preliminary data.</text>
</comment>
<name>A0ABQ7QWG7_PLUXY</name>
<proteinExistence type="predicted"/>
<dbReference type="InterPro" id="IPR032135">
    <property type="entry name" value="DUF4817"/>
</dbReference>
<dbReference type="Pfam" id="PF16087">
    <property type="entry name" value="DUF4817"/>
    <property type="match status" value="1"/>
</dbReference>